<dbReference type="EMBL" id="JBHSBW010000013">
    <property type="protein sequence ID" value="MFC4213013.1"/>
    <property type="molecule type" value="Genomic_DNA"/>
</dbReference>
<dbReference type="PANTHER" id="PTHR21666:SF270">
    <property type="entry name" value="MUREIN HYDROLASE ACTIVATOR ENVC"/>
    <property type="match status" value="1"/>
</dbReference>
<evidence type="ECO:0000259" key="3">
    <source>
        <dbReference type="Pfam" id="PF13026"/>
    </source>
</evidence>
<dbReference type="PANTHER" id="PTHR21666">
    <property type="entry name" value="PEPTIDASE-RELATED"/>
    <property type="match status" value="1"/>
</dbReference>
<name>A0ABV8PG20_9SPHI</name>
<dbReference type="Gene3D" id="2.70.70.10">
    <property type="entry name" value="Glucose Permease (Domain IIA)"/>
    <property type="match status" value="1"/>
</dbReference>
<dbReference type="Pfam" id="PF01551">
    <property type="entry name" value="Peptidase_M23"/>
    <property type="match status" value="1"/>
</dbReference>
<dbReference type="InterPro" id="IPR016047">
    <property type="entry name" value="M23ase_b-sheet_dom"/>
</dbReference>
<protein>
    <submittedName>
        <fullName evidence="4">Peptidoglycan DD-metalloendopeptidase family protein</fullName>
    </submittedName>
</protein>
<dbReference type="InterPro" id="IPR024981">
    <property type="entry name" value="DUF3887"/>
</dbReference>
<comment type="caution">
    <text evidence="4">The sequence shown here is derived from an EMBL/GenBank/DDBJ whole genome shotgun (WGS) entry which is preliminary data.</text>
</comment>
<evidence type="ECO:0000256" key="1">
    <source>
        <dbReference type="SAM" id="SignalP"/>
    </source>
</evidence>
<dbReference type="InterPro" id="IPR050570">
    <property type="entry name" value="Cell_wall_metabolism_enzyme"/>
</dbReference>
<dbReference type="RefSeq" id="WP_378987643.1">
    <property type="nucleotide sequence ID" value="NZ_JBHSBW010000013.1"/>
</dbReference>
<accession>A0ABV8PG20</accession>
<gene>
    <name evidence="4" type="ORF">ACFOWA_17590</name>
</gene>
<sequence length="320" mass="35498">MKSIFFIAFLLMLFTKVSAQQETQTSSATAGKFVTLYNDGRPSEIFDMFSQELQTAMPLEKAIAFLNGLASQAGKITNQKFQKYENSYAIYLTKFEKAEFLVKISTNASSKINGFSVEANKQKRLATIQRNLSSLILPFTGEWTVIWGGDTKTQNYHIESETQKNAFDFVITDDTGRSFKNDGKKNEDYYAFGKPIISPVAGTVVLVVNGVKDNIPGATNHFNAGGNTVIVKTSAGEYFVFCHLAHSTIKVREGDKIKQGRFIGKCGNSGHSSGPHLHFHIQDEENLDTAIGVKAFFKNISLNGTLRQDYSPVKNDKILQ</sequence>
<evidence type="ECO:0000259" key="2">
    <source>
        <dbReference type="Pfam" id="PF01551"/>
    </source>
</evidence>
<feature type="signal peptide" evidence="1">
    <location>
        <begin position="1"/>
        <end position="19"/>
    </location>
</feature>
<evidence type="ECO:0000313" key="5">
    <source>
        <dbReference type="Proteomes" id="UP001595789"/>
    </source>
</evidence>
<feature type="domain" description="DUF3887" evidence="3">
    <location>
        <begin position="30"/>
        <end position="115"/>
    </location>
</feature>
<dbReference type="SUPFAM" id="SSF51261">
    <property type="entry name" value="Duplicated hybrid motif"/>
    <property type="match status" value="1"/>
</dbReference>
<dbReference type="InterPro" id="IPR011055">
    <property type="entry name" value="Dup_hybrid_motif"/>
</dbReference>
<dbReference type="Gene3D" id="3.10.450.590">
    <property type="match status" value="1"/>
</dbReference>
<dbReference type="CDD" id="cd12797">
    <property type="entry name" value="M23_peptidase"/>
    <property type="match status" value="1"/>
</dbReference>
<organism evidence="4 5">
    <name type="scientific">Pedobacter lithocola</name>
    <dbReference type="NCBI Taxonomy" id="1908239"/>
    <lineage>
        <taxon>Bacteria</taxon>
        <taxon>Pseudomonadati</taxon>
        <taxon>Bacteroidota</taxon>
        <taxon>Sphingobacteriia</taxon>
        <taxon>Sphingobacteriales</taxon>
        <taxon>Sphingobacteriaceae</taxon>
        <taxon>Pedobacter</taxon>
    </lineage>
</organism>
<dbReference type="Pfam" id="PF13026">
    <property type="entry name" value="DUF3887"/>
    <property type="match status" value="1"/>
</dbReference>
<evidence type="ECO:0000313" key="4">
    <source>
        <dbReference type="EMBL" id="MFC4213013.1"/>
    </source>
</evidence>
<feature type="chain" id="PRO_5045888324" evidence="1">
    <location>
        <begin position="20"/>
        <end position="320"/>
    </location>
</feature>
<feature type="domain" description="M23ase beta-sheet core" evidence="2">
    <location>
        <begin position="193"/>
        <end position="284"/>
    </location>
</feature>
<keyword evidence="5" id="KW-1185">Reference proteome</keyword>
<keyword evidence="1" id="KW-0732">Signal</keyword>
<dbReference type="Proteomes" id="UP001595789">
    <property type="component" value="Unassembled WGS sequence"/>
</dbReference>
<proteinExistence type="predicted"/>
<reference evidence="5" key="1">
    <citation type="journal article" date="2019" name="Int. J. Syst. Evol. Microbiol.">
        <title>The Global Catalogue of Microorganisms (GCM) 10K type strain sequencing project: providing services to taxonomists for standard genome sequencing and annotation.</title>
        <authorList>
            <consortium name="The Broad Institute Genomics Platform"/>
            <consortium name="The Broad Institute Genome Sequencing Center for Infectious Disease"/>
            <person name="Wu L."/>
            <person name="Ma J."/>
        </authorList>
    </citation>
    <scope>NUCLEOTIDE SEQUENCE [LARGE SCALE GENOMIC DNA]</scope>
    <source>
        <strain evidence="5">CCM 8691</strain>
    </source>
</reference>